<evidence type="ECO:0000256" key="1">
    <source>
        <dbReference type="ARBA" id="ARBA00022729"/>
    </source>
</evidence>
<comment type="caution">
    <text evidence="2">The sequence shown here is derived from an EMBL/GenBank/DDBJ whole genome shotgun (WGS) entry which is preliminary data.</text>
</comment>
<dbReference type="Pfam" id="PF13450">
    <property type="entry name" value="NAD_binding_8"/>
    <property type="match status" value="1"/>
</dbReference>
<dbReference type="PATRIC" id="fig|1265313.6.peg.519"/>
<dbReference type="AlphaFoldDB" id="A0A095VTZ7"/>
<dbReference type="PROSITE" id="PS51318">
    <property type="entry name" value="TAT"/>
    <property type="match status" value="1"/>
</dbReference>
<keyword evidence="3" id="KW-1185">Reference proteome</keyword>
<gene>
    <name evidence="2" type="ORF">HRUBRA_00522</name>
</gene>
<evidence type="ECO:0000313" key="3">
    <source>
        <dbReference type="Proteomes" id="UP000029640"/>
    </source>
</evidence>
<dbReference type="InterPro" id="IPR006311">
    <property type="entry name" value="TAT_signal"/>
</dbReference>
<proteinExistence type="predicted"/>
<keyword evidence="1" id="KW-0732">Signal</keyword>
<name>A0A095VTZ7_9GAMM</name>
<dbReference type="NCBIfam" id="TIGR01409">
    <property type="entry name" value="TAT_signal_seq"/>
    <property type="match status" value="1"/>
</dbReference>
<dbReference type="InterPro" id="IPR036188">
    <property type="entry name" value="FAD/NAD-bd_sf"/>
</dbReference>
<protein>
    <recommendedName>
        <fullName evidence="4">Twin-arginine translocation pathway signal</fullName>
    </recommendedName>
</protein>
<accession>A0A095VTZ7</accession>
<dbReference type="eggNOG" id="COG1231">
    <property type="taxonomic scope" value="Bacteria"/>
</dbReference>
<evidence type="ECO:0008006" key="4">
    <source>
        <dbReference type="Google" id="ProtNLM"/>
    </source>
</evidence>
<dbReference type="RefSeq" id="WP_052094725.1">
    <property type="nucleotide sequence ID" value="NZ_KN234775.1"/>
</dbReference>
<organism evidence="2 3">
    <name type="scientific">Pseudohaliea rubra DSM 19751</name>
    <dbReference type="NCBI Taxonomy" id="1265313"/>
    <lineage>
        <taxon>Bacteria</taxon>
        <taxon>Pseudomonadati</taxon>
        <taxon>Pseudomonadota</taxon>
        <taxon>Gammaproteobacteria</taxon>
        <taxon>Cellvibrionales</taxon>
        <taxon>Halieaceae</taxon>
        <taxon>Pseudohaliea</taxon>
    </lineage>
</organism>
<reference evidence="2 3" key="1">
    <citation type="journal article" date="2014" name="Genome Announc.">
        <title>Genome Sequence of Gammaproteobacterial Pseudohaliea rubra Type Strain DSM 19751, Isolated from Coastal Seawater of the Mediterranean Sea.</title>
        <authorList>
            <person name="Spring S."/>
            <person name="Fiebig A."/>
            <person name="Riedel T."/>
            <person name="Goker M."/>
            <person name="Klenk H.P."/>
        </authorList>
    </citation>
    <scope>NUCLEOTIDE SEQUENCE [LARGE SCALE GENOMIC DNA]</scope>
    <source>
        <strain evidence="2 3">DSM 19751</strain>
    </source>
</reference>
<dbReference type="STRING" id="1265313.HRUBRA_00522"/>
<dbReference type="EMBL" id="AUVB01000015">
    <property type="protein sequence ID" value="KGE04845.1"/>
    <property type="molecule type" value="Genomic_DNA"/>
</dbReference>
<dbReference type="Gene3D" id="3.50.50.60">
    <property type="entry name" value="FAD/NAD(P)-binding domain"/>
    <property type="match status" value="1"/>
</dbReference>
<dbReference type="InterPro" id="IPR019546">
    <property type="entry name" value="TAT_signal_bac_arc"/>
</dbReference>
<evidence type="ECO:0000313" key="2">
    <source>
        <dbReference type="EMBL" id="KGE04845.1"/>
    </source>
</evidence>
<dbReference type="HOGENOM" id="CLU_431354_0_0_6"/>
<dbReference type="SUPFAM" id="SSF51905">
    <property type="entry name" value="FAD/NAD(P)-binding domain"/>
    <property type="match status" value="1"/>
</dbReference>
<dbReference type="Proteomes" id="UP000029640">
    <property type="component" value="Unassembled WGS sequence"/>
</dbReference>
<dbReference type="OrthoDB" id="231484at2"/>
<sequence>MPRRLTISRRDFLGGVALGTAAGALAPAELLASTAARAYPPALTGLRGSHPGAFDVAHALAWQGKSFPRPATPDEAPYDLVVVGGGISGLAAAFYWRQAKGPDARILILDNHDDFGGHARRNEFTVDGQLLVGYGGSQSIDTPGKYSPQAAQLLRDVGIVTDRFYDYFDQTFSERRGLESGIWFSREAYGRDVTAPGLDLWRSPEKGLDRAQVDDYPLGDEARAALLELLGSKRNYLDHLPAAERVPWLKRNSYRDFLLGTAGVPEAVYLLFRDQMRGWWGVGWDAVSAAQAADLGMPGTRHLALPERPSDAPERDEPYIFHFPDGNAGVARSLVRALIPGAIPGTTMEDLVLARADYGALDRAGQACRLRLSSTAVDVRHRPDEAAVDVSYMHNGQVRKARGSHVVLACYNAMVPYLCPELPPAQREAIAYAEKVPLVYLSMAVRNWQPFAELGMRSISVPQPDLMHAFGLDFPVSMGGVEFAHDPGQPTVLHGSYIPAAPDQGFSAVEQHRIGRRAIYELSFDAFEQRIIRQLDGALGRAGFDAERDLAGLTVNRWPHGYAYEYNELFDPPEYGRDQGPHRLGARQLGRISIANSDASAWAFVDGAIDAAWRATREQLG</sequence>